<evidence type="ECO:0000256" key="1">
    <source>
        <dbReference type="SAM" id="MobiDB-lite"/>
    </source>
</evidence>
<dbReference type="SUPFAM" id="SSF81606">
    <property type="entry name" value="PP2C-like"/>
    <property type="match status" value="1"/>
</dbReference>
<dbReference type="Gene3D" id="3.60.40.10">
    <property type="entry name" value="PPM-type phosphatase domain"/>
    <property type="match status" value="1"/>
</dbReference>
<sequence>MASTSSTSTVNEINTIITTTTATVVDPNPIPPTDPNAAISTITVIPSTDTKGKGTAEPETITTENSGLATTVKASSSDSSDTNCNGVVAEAAKKVARCIGRRNRGVSWGYDMEQGNRSTMEDALGIFPEFMQLCCKDFGGCTAPECKYALEKSPVHFFGLFDGHGGDQVTISHFLTHQNFFFSFC</sequence>
<feature type="compositionally biased region" description="Polar residues" evidence="1">
    <location>
        <begin position="60"/>
        <end position="81"/>
    </location>
</feature>
<organism evidence="2 3">
    <name type="scientific">Corchorus olitorius</name>
    <dbReference type="NCBI Taxonomy" id="93759"/>
    <lineage>
        <taxon>Eukaryota</taxon>
        <taxon>Viridiplantae</taxon>
        <taxon>Streptophyta</taxon>
        <taxon>Embryophyta</taxon>
        <taxon>Tracheophyta</taxon>
        <taxon>Spermatophyta</taxon>
        <taxon>Magnoliopsida</taxon>
        <taxon>eudicotyledons</taxon>
        <taxon>Gunneridae</taxon>
        <taxon>Pentapetalae</taxon>
        <taxon>rosids</taxon>
        <taxon>malvids</taxon>
        <taxon>Malvales</taxon>
        <taxon>Malvaceae</taxon>
        <taxon>Grewioideae</taxon>
        <taxon>Apeibeae</taxon>
        <taxon>Corchorus</taxon>
    </lineage>
</organism>
<accession>A0A1R3H855</accession>
<protein>
    <submittedName>
        <fullName evidence="2">Phosphatase 2C (PP2C)-like protein</fullName>
    </submittedName>
</protein>
<name>A0A1R3H855_9ROSI</name>
<dbReference type="EMBL" id="AWUE01020743">
    <property type="protein sequence ID" value="OMO66538.1"/>
    <property type="molecule type" value="Genomic_DNA"/>
</dbReference>
<reference evidence="3" key="1">
    <citation type="submission" date="2013-09" db="EMBL/GenBank/DDBJ databases">
        <title>Corchorus olitorius genome sequencing.</title>
        <authorList>
            <person name="Alam M."/>
            <person name="Haque M.S."/>
            <person name="Islam M.S."/>
            <person name="Emdad E.M."/>
            <person name="Islam M.M."/>
            <person name="Ahmed B."/>
            <person name="Halim A."/>
            <person name="Hossen Q.M.M."/>
            <person name="Hossain M.Z."/>
            <person name="Ahmed R."/>
            <person name="Khan M.M."/>
            <person name="Islam R."/>
            <person name="Rashid M.M."/>
            <person name="Khan S.A."/>
            <person name="Rahman M.S."/>
            <person name="Alam M."/>
            <person name="Yahiya A.S."/>
            <person name="Khan M.S."/>
            <person name="Azam M.S."/>
            <person name="Haque T."/>
            <person name="Lashkar M.Z.H."/>
            <person name="Akhand A.I."/>
            <person name="Morshed G."/>
            <person name="Roy S."/>
            <person name="Uddin K.S."/>
            <person name="Rabeya T."/>
            <person name="Hossain A.S."/>
            <person name="Chowdhury A."/>
            <person name="Snigdha A.R."/>
            <person name="Mortoza M.S."/>
            <person name="Matin S.A."/>
            <person name="Hoque S.M.E."/>
            <person name="Islam M.K."/>
            <person name="Roy D.K."/>
            <person name="Haider R."/>
            <person name="Moosa M.M."/>
            <person name="Elias S.M."/>
            <person name="Hasan A.M."/>
            <person name="Jahan S."/>
            <person name="Shafiuddin M."/>
            <person name="Mahmood N."/>
            <person name="Shommy N.S."/>
        </authorList>
    </citation>
    <scope>NUCLEOTIDE SEQUENCE [LARGE SCALE GENOMIC DNA]</scope>
    <source>
        <strain evidence="3">cv. O-4</strain>
    </source>
</reference>
<evidence type="ECO:0000313" key="3">
    <source>
        <dbReference type="Proteomes" id="UP000187203"/>
    </source>
</evidence>
<dbReference type="AlphaFoldDB" id="A0A1R3H855"/>
<dbReference type="OrthoDB" id="1717259at2759"/>
<keyword evidence="3" id="KW-1185">Reference proteome</keyword>
<dbReference type="PROSITE" id="PS01032">
    <property type="entry name" value="PPM_1"/>
    <property type="match status" value="1"/>
</dbReference>
<feature type="region of interest" description="Disordered" evidence="1">
    <location>
        <begin position="48"/>
        <end position="81"/>
    </location>
</feature>
<dbReference type="InterPro" id="IPR036457">
    <property type="entry name" value="PPM-type-like_dom_sf"/>
</dbReference>
<gene>
    <name evidence="2" type="ORF">COLO4_30509</name>
</gene>
<evidence type="ECO:0000313" key="2">
    <source>
        <dbReference type="EMBL" id="OMO66538.1"/>
    </source>
</evidence>
<dbReference type="STRING" id="93759.A0A1R3H855"/>
<proteinExistence type="predicted"/>
<comment type="caution">
    <text evidence="2">The sequence shown here is derived from an EMBL/GenBank/DDBJ whole genome shotgun (WGS) entry which is preliminary data.</text>
</comment>
<dbReference type="Proteomes" id="UP000187203">
    <property type="component" value="Unassembled WGS sequence"/>
</dbReference>
<dbReference type="InterPro" id="IPR000222">
    <property type="entry name" value="PP2C_BS"/>
</dbReference>
<dbReference type="GO" id="GO:0043169">
    <property type="term" value="F:cation binding"/>
    <property type="evidence" value="ECO:0007669"/>
    <property type="project" value="InterPro"/>
</dbReference>